<dbReference type="GeneID" id="27904023"/>
<dbReference type="HOGENOM" id="CLU_025524_5_1_1"/>
<comment type="subunit">
    <text evidence="10">Interacts with FBL, SNU13, NOP58, NUFIP1, RUVBL1, RUVBL2 and TAF9. Interacts (via HIT-type zinc finger) with the RUVBL1/RUVBL2 complex in the presence of ADP.</text>
</comment>
<dbReference type="RefSeq" id="XP_016757701.1">
    <property type="nucleotide sequence ID" value="XM_016906886.1"/>
</dbReference>
<dbReference type="PROSITE" id="PS51083">
    <property type="entry name" value="ZF_HIT"/>
    <property type="match status" value="1"/>
</dbReference>
<evidence type="ECO:0000256" key="4">
    <source>
        <dbReference type="ARBA" id="ARBA00022723"/>
    </source>
</evidence>
<feature type="compositionally biased region" description="Basic and acidic residues" evidence="14">
    <location>
        <begin position="243"/>
        <end position="258"/>
    </location>
</feature>
<dbReference type="Proteomes" id="UP000016931">
    <property type="component" value="Unassembled WGS sequence"/>
</dbReference>
<evidence type="ECO:0000256" key="14">
    <source>
        <dbReference type="SAM" id="MobiDB-lite"/>
    </source>
</evidence>
<dbReference type="InterPro" id="IPR007529">
    <property type="entry name" value="Znf_HIT"/>
</dbReference>
<keyword evidence="4" id="KW-0479">Metal-binding</keyword>
<feature type="domain" description="HIT-type" evidence="15">
    <location>
        <begin position="13"/>
        <end position="47"/>
    </location>
</feature>
<evidence type="ECO:0000256" key="7">
    <source>
        <dbReference type="ARBA" id="ARBA00022843"/>
    </source>
</evidence>
<evidence type="ECO:0000256" key="9">
    <source>
        <dbReference type="ARBA" id="ARBA00049654"/>
    </source>
</evidence>
<evidence type="ECO:0000256" key="10">
    <source>
        <dbReference type="ARBA" id="ARBA00061949"/>
    </source>
</evidence>
<organism evidence="16 17">
    <name type="scientific">Sphaerulina musiva (strain SO2202)</name>
    <name type="common">Poplar stem canker fungus</name>
    <name type="synonym">Septoria musiva</name>
    <dbReference type="NCBI Taxonomy" id="692275"/>
    <lineage>
        <taxon>Eukaryota</taxon>
        <taxon>Fungi</taxon>
        <taxon>Dikarya</taxon>
        <taxon>Ascomycota</taxon>
        <taxon>Pezizomycotina</taxon>
        <taxon>Dothideomycetes</taxon>
        <taxon>Dothideomycetidae</taxon>
        <taxon>Mycosphaerellales</taxon>
        <taxon>Mycosphaerellaceae</taxon>
        <taxon>Sphaerulina</taxon>
    </lineage>
</organism>
<evidence type="ECO:0000313" key="17">
    <source>
        <dbReference type="Proteomes" id="UP000016931"/>
    </source>
</evidence>
<dbReference type="OrthoDB" id="272357at2759"/>
<dbReference type="CDD" id="cd23023">
    <property type="entry name" value="zf-HIT_BCD1"/>
    <property type="match status" value="1"/>
</dbReference>
<dbReference type="InterPro" id="IPR057721">
    <property type="entry name" value="BCD1_alpha/beta"/>
</dbReference>
<dbReference type="EMBL" id="KB456269">
    <property type="protein sequence ID" value="EMF09580.1"/>
    <property type="molecule type" value="Genomic_DNA"/>
</dbReference>
<evidence type="ECO:0000256" key="1">
    <source>
        <dbReference type="ARBA" id="ARBA00022499"/>
    </source>
</evidence>
<keyword evidence="1" id="KW-1017">Isopeptide bond</keyword>
<protein>
    <recommendedName>
        <fullName evidence="11">Box C/D snoRNA protein 1</fullName>
    </recommendedName>
    <alternativeName>
        <fullName evidence="12">Zinc finger HIT domain-containing protein 6</fullName>
    </alternativeName>
</protein>
<comment type="similarity">
    <text evidence="9">Belongs to the BCD1 family.</text>
</comment>
<feature type="region of interest" description="Disordered" evidence="14">
    <location>
        <begin position="185"/>
        <end position="280"/>
    </location>
</feature>
<keyword evidence="7" id="KW-0832">Ubl conjugation</keyword>
<keyword evidence="2" id="KW-0690">Ribosome biogenesis</keyword>
<comment type="function">
    <text evidence="8">Required for box C/D snoRNAs accumulation involved in snoRNA processing, snoRNA transport to the nucleolus and ribosome biogenesis.</text>
</comment>
<dbReference type="GO" id="GO:0048254">
    <property type="term" value="P:snoRNA localization"/>
    <property type="evidence" value="ECO:0007669"/>
    <property type="project" value="TreeGrafter"/>
</dbReference>
<dbReference type="STRING" id="692275.N1QDM4"/>
<sequence>MTMPDAALLTDLCSICYENTPKYRCPRCQTKTCSLPCTQKHKQRAACNGVRDPAEYLKRSQWATPAGIDRDYNYLKGVERSIDVANREREERGVDVVGRAATKSLAQARHPDSALRKYYVENRIDIRQAPNGMSRQKANQTRYTKRHLILWTVEWIDSDGNKDISDSCRHNSTIVDLYALKQIEQSNAMKRKPGETPRDASKRRRKAKQAASKEASTAEEPEAVPDAIETTTGSEILPAGDSPHQDADEHQVPTESKSDTSSTQPSLQGPATIAESRENEETVDPCLHFYLLKPGTTSKEKVLISLNRQATLTSCLRDRTVLEFPTIYVLPHEPTSLPPEYMLESTYLQLQKSEKQELREAVASAEEKGAFQRVRSAQAQASSARPSVPLDANSILNVLKRDMTRQ</sequence>
<dbReference type="InterPro" id="IPR051639">
    <property type="entry name" value="BCD1"/>
</dbReference>
<dbReference type="PANTHER" id="PTHR13483:SF11">
    <property type="entry name" value="ZINC FINGER HIT DOMAIN-CONTAINING PROTEIN 3"/>
    <property type="match status" value="1"/>
</dbReference>
<dbReference type="GO" id="GO:0008270">
    <property type="term" value="F:zinc ion binding"/>
    <property type="evidence" value="ECO:0007669"/>
    <property type="project" value="UniProtKB-UniRule"/>
</dbReference>
<keyword evidence="3" id="KW-0597">Phosphoprotein</keyword>
<keyword evidence="6" id="KW-0862">Zinc</keyword>
<dbReference type="eggNOG" id="KOG2858">
    <property type="taxonomic scope" value="Eukaryota"/>
</dbReference>
<evidence type="ECO:0000256" key="12">
    <source>
        <dbReference type="ARBA" id="ARBA00077531"/>
    </source>
</evidence>
<dbReference type="Pfam" id="PF04438">
    <property type="entry name" value="zf-HIT"/>
    <property type="match status" value="1"/>
</dbReference>
<reference evidence="16 17" key="1">
    <citation type="journal article" date="2012" name="PLoS Pathog.">
        <title>Diverse lifestyles and strategies of plant pathogenesis encoded in the genomes of eighteen Dothideomycetes fungi.</title>
        <authorList>
            <person name="Ohm R.A."/>
            <person name="Feau N."/>
            <person name="Henrissat B."/>
            <person name="Schoch C.L."/>
            <person name="Horwitz B.A."/>
            <person name="Barry K.W."/>
            <person name="Condon B.J."/>
            <person name="Copeland A.C."/>
            <person name="Dhillon B."/>
            <person name="Glaser F."/>
            <person name="Hesse C.N."/>
            <person name="Kosti I."/>
            <person name="LaButti K."/>
            <person name="Lindquist E.A."/>
            <person name="Lucas S."/>
            <person name="Salamov A.A."/>
            <person name="Bradshaw R.E."/>
            <person name="Ciuffetti L."/>
            <person name="Hamelin R.C."/>
            <person name="Kema G.H.J."/>
            <person name="Lawrence C."/>
            <person name="Scott J.A."/>
            <person name="Spatafora J.W."/>
            <person name="Turgeon B.G."/>
            <person name="de Wit P.J.G.M."/>
            <person name="Zhong S."/>
            <person name="Goodwin S.B."/>
            <person name="Grigoriev I.V."/>
        </authorList>
    </citation>
    <scope>NUCLEOTIDE SEQUENCE [LARGE SCALE GENOMIC DNA]</scope>
    <source>
        <strain evidence="16 17">SO2202</strain>
    </source>
</reference>
<keyword evidence="5 13" id="KW-0863">Zinc-finger</keyword>
<dbReference type="Gene3D" id="3.30.60.190">
    <property type="match status" value="1"/>
</dbReference>
<gene>
    <name evidence="16" type="ORF">SEPMUDRAFT_151549</name>
</gene>
<evidence type="ECO:0000256" key="11">
    <source>
        <dbReference type="ARBA" id="ARBA00068630"/>
    </source>
</evidence>
<evidence type="ECO:0000256" key="8">
    <source>
        <dbReference type="ARBA" id="ARBA00049598"/>
    </source>
</evidence>
<dbReference type="PANTHER" id="PTHR13483">
    <property type="entry name" value="BOX C_D SNORNA PROTEIN 1-RELATED"/>
    <property type="match status" value="1"/>
</dbReference>
<evidence type="ECO:0000256" key="5">
    <source>
        <dbReference type="ARBA" id="ARBA00022771"/>
    </source>
</evidence>
<name>N1QDM4_SPHMS</name>
<dbReference type="AlphaFoldDB" id="N1QDM4"/>
<feature type="compositionally biased region" description="Polar residues" evidence="14">
    <location>
        <begin position="259"/>
        <end position="269"/>
    </location>
</feature>
<dbReference type="SUPFAM" id="SSF144232">
    <property type="entry name" value="HIT/MYND zinc finger-like"/>
    <property type="match status" value="1"/>
</dbReference>
<evidence type="ECO:0000259" key="15">
    <source>
        <dbReference type="PROSITE" id="PS51083"/>
    </source>
</evidence>
<evidence type="ECO:0000256" key="3">
    <source>
        <dbReference type="ARBA" id="ARBA00022553"/>
    </source>
</evidence>
<dbReference type="GO" id="GO:0070761">
    <property type="term" value="C:pre-snoRNP complex"/>
    <property type="evidence" value="ECO:0007669"/>
    <property type="project" value="TreeGrafter"/>
</dbReference>
<keyword evidence="17" id="KW-1185">Reference proteome</keyword>
<accession>N1QDM4</accession>
<proteinExistence type="inferred from homology"/>
<dbReference type="GO" id="GO:0005634">
    <property type="term" value="C:nucleus"/>
    <property type="evidence" value="ECO:0007669"/>
    <property type="project" value="TreeGrafter"/>
</dbReference>
<dbReference type="GO" id="GO:0000492">
    <property type="term" value="P:box C/D snoRNP assembly"/>
    <property type="evidence" value="ECO:0007669"/>
    <property type="project" value="TreeGrafter"/>
</dbReference>
<evidence type="ECO:0000256" key="13">
    <source>
        <dbReference type="PROSITE-ProRule" id="PRU00453"/>
    </source>
</evidence>
<dbReference type="OMA" id="HKRLAWT"/>
<dbReference type="FunFam" id="3.30.60.190:FF:000001">
    <property type="entry name" value="box C/D snoRNA protein 1"/>
    <property type="match status" value="1"/>
</dbReference>
<evidence type="ECO:0000256" key="6">
    <source>
        <dbReference type="ARBA" id="ARBA00022833"/>
    </source>
</evidence>
<dbReference type="Pfam" id="PF25790">
    <property type="entry name" value="BCD1"/>
    <property type="match status" value="1"/>
</dbReference>
<evidence type="ECO:0000313" key="16">
    <source>
        <dbReference type="EMBL" id="EMF09580.1"/>
    </source>
</evidence>
<evidence type="ECO:0000256" key="2">
    <source>
        <dbReference type="ARBA" id="ARBA00022517"/>
    </source>
</evidence>
<dbReference type="GO" id="GO:0000463">
    <property type="term" value="P:maturation of LSU-rRNA from tricistronic rRNA transcript (SSU-rRNA, 5.8S rRNA, LSU-rRNA)"/>
    <property type="evidence" value="ECO:0007669"/>
    <property type="project" value="TreeGrafter"/>
</dbReference>